<accession>A0A081CEF7</accession>
<dbReference type="GO" id="GO:0006424">
    <property type="term" value="P:glutamyl-tRNA aminoacylation"/>
    <property type="evidence" value="ECO:0007669"/>
    <property type="project" value="InterPro"/>
</dbReference>
<evidence type="ECO:0000256" key="6">
    <source>
        <dbReference type="ARBA" id="ARBA00022840"/>
    </source>
</evidence>
<keyword evidence="7" id="KW-0648">Protein biosynthesis</keyword>
<evidence type="ECO:0000256" key="2">
    <source>
        <dbReference type="ARBA" id="ARBA00007894"/>
    </source>
</evidence>
<dbReference type="FunFam" id="3.40.50.620:FF:000045">
    <property type="entry name" value="Glutamate--tRNA ligase, mitochondrial"/>
    <property type="match status" value="1"/>
</dbReference>
<dbReference type="SUPFAM" id="SSF48163">
    <property type="entry name" value="An anticodon-binding domain of class I aminoacyl-tRNA synthetases"/>
    <property type="match status" value="1"/>
</dbReference>
<dbReference type="InterPro" id="IPR014729">
    <property type="entry name" value="Rossmann-like_a/b/a_fold"/>
</dbReference>
<dbReference type="RefSeq" id="XP_014656840.1">
    <property type="nucleotide sequence ID" value="XM_014801354.1"/>
</dbReference>
<keyword evidence="5" id="KW-0547">Nucleotide-binding</keyword>
<dbReference type="InterPro" id="IPR004527">
    <property type="entry name" value="Glu-tRNA-ligase_bac/mito"/>
</dbReference>
<dbReference type="EC" id="6.1.1.17" evidence="3"/>
<dbReference type="HOGENOM" id="CLU_015768_6_3_1"/>
<evidence type="ECO:0000256" key="10">
    <source>
        <dbReference type="ARBA" id="ARBA00072917"/>
    </source>
</evidence>
<dbReference type="PRINTS" id="PR00987">
    <property type="entry name" value="TRNASYNTHGLU"/>
</dbReference>
<gene>
    <name evidence="13" type="ORF">PAN0_007d3270</name>
</gene>
<dbReference type="PROSITE" id="PS00178">
    <property type="entry name" value="AA_TRNA_LIGASE_I"/>
    <property type="match status" value="1"/>
</dbReference>
<dbReference type="InterPro" id="IPR020058">
    <property type="entry name" value="Glu/Gln-tRNA-synth_Ib_cat-dom"/>
</dbReference>
<dbReference type="SUPFAM" id="SSF52374">
    <property type="entry name" value="Nucleotidylyl transferase"/>
    <property type="match status" value="1"/>
</dbReference>
<dbReference type="PANTHER" id="PTHR43311">
    <property type="entry name" value="GLUTAMATE--TRNA LIGASE"/>
    <property type="match status" value="1"/>
</dbReference>
<sequence length="592" mass="65290">MSTSVYSLRASRASRSSVSGVRSQCFYSTSQSAASPTPSKETQPARLRFAPSPTGYLHLGGLRTALFNHLYARALGGKWILRIEDTDQTRLVPGSVAALQETLEWAKLDYDEGPSAGGSHGPYVQSERLDLYRHYAEKLIADGKAYRDFRAEVAASPNTDATRTKHIPLRDDYIAPTEAEAKHLISLGKPYVVRLRAPTGSLDHHDLVYGELHFPADPQRQGTEDPVLLKSNGWPTYHLANVVDDHEMRITHVLRGEEWLPSLPKHLWLYEALGLTPPQFAHLPLLVNADGTKLSKRTGDVRVESYRDKGFEPEALNNFLGLMGYNNLAYHSANLGAGATHTKAKAEGEQDATAYDVLTMAEMVRGFDIAHVNRSRATVDLAKLYYLNARHLALKLDDKQPGGGRDEIVAKARPKLVEAFPEVAERLQSEDELVEQVVVLAKGTSATLYDVPESATPLFRKPDFALAEVQQLFARNAMVNRHFDAAVREAQRQFQALNNSQGWTREGIHDVIARLPKLLSDAAPPSTDAKAAKTKVKKAAILAPLRFAISARERGPPLADLFLFLGADKSLNRLQNAIAALEAHQLRAPSSQ</sequence>
<dbReference type="GO" id="GO:0005739">
    <property type="term" value="C:mitochondrion"/>
    <property type="evidence" value="ECO:0007669"/>
    <property type="project" value="UniProtKB-SubCell"/>
</dbReference>
<dbReference type="EMBL" id="DF830074">
    <property type="protein sequence ID" value="GAK65053.1"/>
    <property type="molecule type" value="Genomic_DNA"/>
</dbReference>
<dbReference type="InterPro" id="IPR020751">
    <property type="entry name" value="aa-tRNA-synth_I_codon-bd_sub2"/>
</dbReference>
<evidence type="ECO:0000256" key="5">
    <source>
        <dbReference type="ARBA" id="ARBA00022741"/>
    </source>
</evidence>
<dbReference type="AlphaFoldDB" id="A0A081CEF7"/>
<dbReference type="InterPro" id="IPR001412">
    <property type="entry name" value="aa-tRNA-synth_I_CS"/>
</dbReference>
<dbReference type="InterPro" id="IPR045462">
    <property type="entry name" value="aa-tRNA-synth_I_cd-bd"/>
</dbReference>
<evidence type="ECO:0000256" key="8">
    <source>
        <dbReference type="ARBA" id="ARBA00023146"/>
    </source>
</evidence>
<evidence type="ECO:0000256" key="9">
    <source>
        <dbReference type="ARBA" id="ARBA00030865"/>
    </source>
</evidence>
<evidence type="ECO:0000256" key="1">
    <source>
        <dbReference type="ARBA" id="ARBA00004173"/>
    </source>
</evidence>
<evidence type="ECO:0000313" key="14">
    <source>
        <dbReference type="Proteomes" id="UP000053758"/>
    </source>
</evidence>
<protein>
    <recommendedName>
        <fullName evidence="10">Glutamate--tRNA ligase, mitochondrial</fullName>
        <ecNumber evidence="3">6.1.1.17</ecNumber>
    </recommendedName>
    <alternativeName>
        <fullName evidence="9">Glutamyl-tRNA synthetase</fullName>
    </alternativeName>
</protein>
<proteinExistence type="inferred from homology"/>
<keyword evidence="4" id="KW-0436">Ligase</keyword>
<dbReference type="Gene3D" id="1.10.10.350">
    <property type="match status" value="1"/>
</dbReference>
<dbReference type="GeneID" id="26304146"/>
<keyword evidence="14" id="KW-1185">Reference proteome</keyword>
<dbReference type="Gene3D" id="3.40.50.620">
    <property type="entry name" value="HUPs"/>
    <property type="match status" value="1"/>
</dbReference>
<dbReference type="InterPro" id="IPR008925">
    <property type="entry name" value="aa_tRNA-synth_I_cd-bd_sf"/>
</dbReference>
<evidence type="ECO:0000313" key="13">
    <source>
        <dbReference type="EMBL" id="GAK65053.1"/>
    </source>
</evidence>
<comment type="similarity">
    <text evidence="2">Belongs to the class-I aminoacyl-tRNA synthetase family. Glutamate--tRNA ligase type 1 subfamily.</text>
</comment>
<dbReference type="InterPro" id="IPR033910">
    <property type="entry name" value="GluRS_core"/>
</dbReference>
<dbReference type="Proteomes" id="UP000053758">
    <property type="component" value="Unassembled WGS sequence"/>
</dbReference>
<dbReference type="CDD" id="cd00808">
    <property type="entry name" value="GluRS_core"/>
    <property type="match status" value="1"/>
</dbReference>
<dbReference type="Pfam" id="PF19269">
    <property type="entry name" value="Anticodon_2"/>
    <property type="match status" value="1"/>
</dbReference>
<keyword evidence="8 13" id="KW-0030">Aminoacyl-tRNA synthetase</keyword>
<feature type="domain" description="Glutamyl/glutaminyl-tRNA synthetase class Ib catalytic" evidence="11">
    <location>
        <begin position="46"/>
        <end position="329"/>
    </location>
</feature>
<dbReference type="Pfam" id="PF00749">
    <property type="entry name" value="tRNA-synt_1c"/>
    <property type="match status" value="1"/>
</dbReference>
<evidence type="ECO:0000259" key="12">
    <source>
        <dbReference type="Pfam" id="PF19269"/>
    </source>
</evidence>
<evidence type="ECO:0000256" key="3">
    <source>
        <dbReference type="ARBA" id="ARBA00012835"/>
    </source>
</evidence>
<comment type="subcellular location">
    <subcellularLocation>
        <location evidence="1">Mitochondrion</location>
    </subcellularLocation>
</comment>
<dbReference type="GO" id="GO:0005524">
    <property type="term" value="F:ATP binding"/>
    <property type="evidence" value="ECO:0007669"/>
    <property type="project" value="UniProtKB-KW"/>
</dbReference>
<dbReference type="OrthoDB" id="428822at2759"/>
<keyword evidence="6" id="KW-0067">ATP-binding</keyword>
<evidence type="ECO:0000256" key="4">
    <source>
        <dbReference type="ARBA" id="ARBA00022598"/>
    </source>
</evidence>
<dbReference type="GO" id="GO:0004818">
    <property type="term" value="F:glutamate-tRNA ligase activity"/>
    <property type="evidence" value="ECO:0007669"/>
    <property type="project" value="UniProtKB-EC"/>
</dbReference>
<feature type="domain" description="Aminoacyl-tRNA synthetase class I anticodon-binding" evidence="12">
    <location>
        <begin position="421"/>
        <end position="578"/>
    </location>
</feature>
<dbReference type="PANTHER" id="PTHR43311:SF2">
    <property type="entry name" value="GLUTAMATE--TRNA LIGASE, MITOCHONDRIAL-RELATED"/>
    <property type="match status" value="1"/>
</dbReference>
<name>A0A081CEF7_PSEA2</name>
<organism evidence="13 14">
    <name type="scientific">Pseudozyma antarctica</name>
    <name type="common">Yeast</name>
    <name type="synonym">Candida antarctica</name>
    <dbReference type="NCBI Taxonomy" id="84753"/>
    <lineage>
        <taxon>Eukaryota</taxon>
        <taxon>Fungi</taxon>
        <taxon>Dikarya</taxon>
        <taxon>Basidiomycota</taxon>
        <taxon>Ustilaginomycotina</taxon>
        <taxon>Ustilaginomycetes</taxon>
        <taxon>Ustilaginales</taxon>
        <taxon>Ustilaginaceae</taxon>
        <taxon>Moesziomyces</taxon>
    </lineage>
</organism>
<dbReference type="InterPro" id="IPR000924">
    <property type="entry name" value="Glu/Gln-tRNA-synth"/>
</dbReference>
<dbReference type="InterPro" id="IPR049940">
    <property type="entry name" value="GluQ/Sye"/>
</dbReference>
<reference evidence="14" key="1">
    <citation type="journal article" date="2014" name="Genome Announc.">
        <title>Draft Genome Sequence of the Yeast Pseudozyma antarctica Type Strain JCM10317, a Producer of the Glycolipid Biosurfactants, Mannosylerythritol Lipids.</title>
        <authorList>
            <person name="Saika A."/>
            <person name="Koike H."/>
            <person name="Hori T."/>
            <person name="Fukuoka T."/>
            <person name="Sato S."/>
            <person name="Habe H."/>
            <person name="Kitamoto D."/>
            <person name="Morita T."/>
        </authorList>
    </citation>
    <scope>NUCLEOTIDE SEQUENCE [LARGE SCALE GENOMIC DNA]</scope>
    <source>
        <strain evidence="14">JCM 10317</strain>
    </source>
</reference>
<dbReference type="NCBIfam" id="TIGR00464">
    <property type="entry name" value="gltX_bact"/>
    <property type="match status" value="1"/>
</dbReference>
<evidence type="ECO:0000259" key="11">
    <source>
        <dbReference type="Pfam" id="PF00749"/>
    </source>
</evidence>
<evidence type="ECO:0000256" key="7">
    <source>
        <dbReference type="ARBA" id="ARBA00022917"/>
    </source>
</evidence>
<dbReference type="GO" id="GO:0000049">
    <property type="term" value="F:tRNA binding"/>
    <property type="evidence" value="ECO:0007669"/>
    <property type="project" value="InterPro"/>
</dbReference>
<dbReference type="HAMAP" id="MF_00022">
    <property type="entry name" value="Glu_tRNA_synth_type1"/>
    <property type="match status" value="1"/>
</dbReference>
<dbReference type="GO" id="GO:0008270">
    <property type="term" value="F:zinc ion binding"/>
    <property type="evidence" value="ECO:0007669"/>
    <property type="project" value="InterPro"/>
</dbReference>